<dbReference type="InterPro" id="IPR017907">
    <property type="entry name" value="Znf_RING_CS"/>
</dbReference>
<accession>A0A6J8DV94</accession>
<dbReference type="InterPro" id="IPR047153">
    <property type="entry name" value="TRIM45/56/19-like"/>
</dbReference>
<dbReference type="PANTHER" id="PTHR25462">
    <property type="entry name" value="BONUS, ISOFORM C-RELATED"/>
    <property type="match status" value="1"/>
</dbReference>
<dbReference type="InterPro" id="IPR013083">
    <property type="entry name" value="Znf_RING/FYVE/PHD"/>
</dbReference>
<dbReference type="PROSITE" id="PS50089">
    <property type="entry name" value="ZF_RING_2"/>
    <property type="match status" value="1"/>
</dbReference>
<gene>
    <name evidence="6" type="ORF">MCOR_45528</name>
</gene>
<feature type="domain" description="RING-type" evidence="5">
    <location>
        <begin position="21"/>
        <end position="65"/>
    </location>
</feature>
<keyword evidence="3" id="KW-0862">Zinc</keyword>
<evidence type="ECO:0000313" key="7">
    <source>
        <dbReference type="Proteomes" id="UP000507470"/>
    </source>
</evidence>
<keyword evidence="1" id="KW-0479">Metal-binding</keyword>
<evidence type="ECO:0000256" key="1">
    <source>
        <dbReference type="ARBA" id="ARBA00022723"/>
    </source>
</evidence>
<proteinExistence type="predicted"/>
<dbReference type="Proteomes" id="UP000507470">
    <property type="component" value="Unassembled WGS sequence"/>
</dbReference>
<dbReference type="Pfam" id="PF13445">
    <property type="entry name" value="zf-RING_UBOX"/>
    <property type="match status" value="1"/>
</dbReference>
<dbReference type="Gene3D" id="3.30.40.10">
    <property type="entry name" value="Zinc/RING finger domain, C3HC4 (zinc finger)"/>
    <property type="match status" value="1"/>
</dbReference>
<keyword evidence="7" id="KW-1185">Reference proteome</keyword>
<dbReference type="PANTHER" id="PTHR25462:SF296">
    <property type="entry name" value="MEIOTIC P26, ISOFORM F"/>
    <property type="match status" value="1"/>
</dbReference>
<evidence type="ECO:0000259" key="5">
    <source>
        <dbReference type="PROSITE" id="PS50089"/>
    </source>
</evidence>
<sequence>MMVDQNMVSLITELERRYLECSICTEVFDEDERTPRLLPCHHSFCSECLKRLGRRNDTLKCPSCNAVHKVEKNSPIDFPKNNTRRDLTSFLQTQSDLNAFKKCCVCDRIVHVTYTCQQCKMDFFEMCRQQHITENRSHSLVACNSESFEEEEHRFLIMSGRN</sequence>
<dbReference type="InterPro" id="IPR001841">
    <property type="entry name" value="Znf_RING"/>
</dbReference>
<dbReference type="SUPFAM" id="SSF57850">
    <property type="entry name" value="RING/U-box"/>
    <property type="match status" value="1"/>
</dbReference>
<dbReference type="AlphaFoldDB" id="A0A6J8DV94"/>
<dbReference type="GO" id="GO:0061630">
    <property type="term" value="F:ubiquitin protein ligase activity"/>
    <property type="evidence" value="ECO:0007669"/>
    <property type="project" value="TreeGrafter"/>
</dbReference>
<protein>
    <recommendedName>
        <fullName evidence="5">RING-type domain-containing protein</fullName>
    </recommendedName>
</protein>
<evidence type="ECO:0000256" key="4">
    <source>
        <dbReference type="PROSITE-ProRule" id="PRU00175"/>
    </source>
</evidence>
<evidence type="ECO:0000256" key="3">
    <source>
        <dbReference type="ARBA" id="ARBA00022833"/>
    </source>
</evidence>
<dbReference type="PROSITE" id="PS00518">
    <property type="entry name" value="ZF_RING_1"/>
    <property type="match status" value="1"/>
</dbReference>
<reference evidence="6 7" key="1">
    <citation type="submission" date="2020-06" db="EMBL/GenBank/DDBJ databases">
        <authorList>
            <person name="Li R."/>
            <person name="Bekaert M."/>
        </authorList>
    </citation>
    <scope>NUCLEOTIDE SEQUENCE [LARGE SCALE GENOMIC DNA]</scope>
    <source>
        <strain evidence="7">wild</strain>
    </source>
</reference>
<keyword evidence="2 4" id="KW-0863">Zinc-finger</keyword>
<organism evidence="6 7">
    <name type="scientific">Mytilus coruscus</name>
    <name type="common">Sea mussel</name>
    <dbReference type="NCBI Taxonomy" id="42192"/>
    <lineage>
        <taxon>Eukaryota</taxon>
        <taxon>Metazoa</taxon>
        <taxon>Spiralia</taxon>
        <taxon>Lophotrochozoa</taxon>
        <taxon>Mollusca</taxon>
        <taxon>Bivalvia</taxon>
        <taxon>Autobranchia</taxon>
        <taxon>Pteriomorphia</taxon>
        <taxon>Mytilida</taxon>
        <taxon>Mytiloidea</taxon>
        <taxon>Mytilidae</taxon>
        <taxon>Mytilinae</taxon>
        <taxon>Mytilus</taxon>
    </lineage>
</organism>
<name>A0A6J8DV94_MYTCO</name>
<dbReference type="OrthoDB" id="111250at2759"/>
<evidence type="ECO:0000256" key="2">
    <source>
        <dbReference type="ARBA" id="ARBA00022771"/>
    </source>
</evidence>
<dbReference type="GO" id="GO:0008270">
    <property type="term" value="F:zinc ion binding"/>
    <property type="evidence" value="ECO:0007669"/>
    <property type="project" value="UniProtKB-KW"/>
</dbReference>
<evidence type="ECO:0000313" key="6">
    <source>
        <dbReference type="EMBL" id="CAC5412529.1"/>
    </source>
</evidence>
<dbReference type="InterPro" id="IPR027370">
    <property type="entry name" value="Znf-RING_euk"/>
</dbReference>
<dbReference type="SMART" id="SM00184">
    <property type="entry name" value="RING"/>
    <property type="match status" value="1"/>
</dbReference>
<dbReference type="EMBL" id="CACVKT020008041">
    <property type="protein sequence ID" value="CAC5412529.1"/>
    <property type="molecule type" value="Genomic_DNA"/>
</dbReference>